<proteinExistence type="predicted"/>
<sequence>MRLRRFVALALASIAILLLIWISSPAMILPPIQPDNPVMVYVAEHGMHARLVLPMDQRRLIQYAYGDWKYYALNQQDWENTIAASLIPTQGALGRREFNHLAELQQVSQQERATLLGFAVAGADAIQLLQALNQRFDHQIHTRVQNLRTGLTLVQDEQDYTLFHNSNHELVMWLKALGCRVRGFVLWANFDLWTDYLDWWSNIRSHFLR</sequence>
<gene>
    <name evidence="1" type="ORF">HJG54_33645</name>
</gene>
<name>A0AA97AJG7_9CYAN</name>
<reference evidence="1" key="1">
    <citation type="submission" date="2020-05" db="EMBL/GenBank/DDBJ databases">
        <authorList>
            <person name="Zhu T."/>
            <person name="Keshari N."/>
            <person name="Lu X."/>
        </authorList>
    </citation>
    <scope>NUCLEOTIDE SEQUENCE</scope>
    <source>
        <strain evidence="1">NK1-12</strain>
    </source>
</reference>
<dbReference type="EMBL" id="CP053587">
    <property type="protein sequence ID" value="WNZ27780.1"/>
    <property type="molecule type" value="Genomic_DNA"/>
</dbReference>
<dbReference type="AlphaFoldDB" id="A0AA97AJG7"/>
<evidence type="ECO:0000313" key="1">
    <source>
        <dbReference type="EMBL" id="WNZ27780.1"/>
    </source>
</evidence>
<organism evidence="1">
    <name type="scientific">Leptolyngbya sp. NK1-12</name>
    <dbReference type="NCBI Taxonomy" id="2547451"/>
    <lineage>
        <taxon>Bacteria</taxon>
        <taxon>Bacillati</taxon>
        <taxon>Cyanobacteriota</taxon>
        <taxon>Cyanophyceae</taxon>
        <taxon>Leptolyngbyales</taxon>
        <taxon>Leptolyngbyaceae</taxon>
        <taxon>Leptolyngbya group</taxon>
        <taxon>Leptolyngbya</taxon>
    </lineage>
</organism>
<protein>
    <submittedName>
        <fullName evidence="1">DUF2459 domain-containing protein</fullName>
    </submittedName>
</protein>
<accession>A0AA97AJG7</accession>